<evidence type="ECO:0000313" key="3">
    <source>
        <dbReference type="Proteomes" id="UP000069771"/>
    </source>
</evidence>
<sequence>MDDSNSSCFLDLGSPPRVRGHEVDERRQRRDHGITPAGAGT</sequence>
<keyword evidence="3" id="KW-1185">Reference proteome</keyword>
<dbReference type="AntiFam" id="ANF00057">
    <property type="entry name" value="Translation of E. coli type CRISPR repeat"/>
</dbReference>
<reference evidence="2 3" key="1">
    <citation type="journal article" date="2016" name="Gut Pathog.">
        <title>Whole genome sequencing of "Faecalibaculum rodentium" ALO17, isolated from C57BL/6J laboratory mouse feces.</title>
        <authorList>
            <person name="Lim S."/>
            <person name="Chang D.H."/>
            <person name="Ahn S."/>
            <person name="Kim B.C."/>
        </authorList>
    </citation>
    <scope>NUCLEOTIDE SEQUENCE [LARGE SCALE GENOMIC DNA]</scope>
    <source>
        <strain evidence="2 3">Alo17</strain>
    </source>
</reference>
<evidence type="ECO:0000256" key="1">
    <source>
        <dbReference type="SAM" id="MobiDB-lite"/>
    </source>
</evidence>
<dbReference type="EMBL" id="CP011391">
    <property type="protein sequence ID" value="AMK55522.1"/>
    <property type="molecule type" value="Genomic_DNA"/>
</dbReference>
<name>A0A140DXZ5_9FIRM</name>
<organism evidence="2 3">
    <name type="scientific">Faecalibaculum rodentium</name>
    <dbReference type="NCBI Taxonomy" id="1702221"/>
    <lineage>
        <taxon>Bacteria</taxon>
        <taxon>Bacillati</taxon>
        <taxon>Bacillota</taxon>
        <taxon>Erysipelotrichia</taxon>
        <taxon>Erysipelotrichales</taxon>
        <taxon>Erysipelotrichaceae</taxon>
        <taxon>Faecalibaculum</taxon>
    </lineage>
</organism>
<proteinExistence type="predicted"/>
<dbReference type="KEGG" id="fro:AALO17_23880"/>
<dbReference type="Proteomes" id="UP000069771">
    <property type="component" value="Chromosome"/>
</dbReference>
<feature type="region of interest" description="Disordered" evidence="1">
    <location>
        <begin position="1"/>
        <end position="41"/>
    </location>
</feature>
<feature type="compositionally biased region" description="Basic and acidic residues" evidence="1">
    <location>
        <begin position="19"/>
        <end position="33"/>
    </location>
</feature>
<dbReference type="AlphaFoldDB" id="A0A140DXZ5"/>
<evidence type="ECO:0000313" key="2">
    <source>
        <dbReference type="EMBL" id="AMK55522.1"/>
    </source>
</evidence>
<accession>A0A140DXZ5</accession>
<protein>
    <submittedName>
        <fullName evidence="2">Uncharacterized protein</fullName>
    </submittedName>
</protein>
<gene>
    <name evidence="2" type="ORF">AALO17_23880</name>
</gene>